<dbReference type="InterPro" id="IPR014158">
    <property type="entry name" value="T4SS_VirB5"/>
</dbReference>
<keyword evidence="3" id="KW-0732">Signal</keyword>
<sequence length="250" mass="28184">MTKIWSNKSSMKATVNALHSVKVGLAASIVALGLATGAQAQGIPVIDATAIARWGQQLQEMKNQLDQAKQIFDEAQKLNQSFDISKLEDLKTILEDRNFQQYLPQEYGQYASAVDGLLKGNVDGFAQQYDYYESKGQQNANDFYQAELKRRKGETYKDMAVGEVVYDQASKRLEGLNQLRDKISSTSSPREVMELQARIQAESALLQNEVLRMQGVAMIQEARNRVDEQRVEERRAERRDQMKAAIGNTN</sequence>
<dbReference type="RefSeq" id="WP_183897742.1">
    <property type="nucleotide sequence ID" value="NZ_JACIDV010000018.1"/>
</dbReference>
<feature type="coiled-coil region" evidence="1">
    <location>
        <begin position="51"/>
        <end position="81"/>
    </location>
</feature>
<gene>
    <name evidence="4" type="ORF">GGQ73_004397</name>
</gene>
<evidence type="ECO:0000313" key="5">
    <source>
        <dbReference type="Proteomes" id="UP000565286"/>
    </source>
</evidence>
<comment type="caution">
    <text evidence="4">The sequence shown here is derived from an EMBL/GenBank/DDBJ whole genome shotgun (WGS) entry which is preliminary data.</text>
</comment>
<dbReference type="Pfam" id="PF07996">
    <property type="entry name" value="T4SS"/>
    <property type="match status" value="1"/>
</dbReference>
<organism evidence="4 5">
    <name type="scientific">Rhizobium skierniewicense</name>
    <dbReference type="NCBI Taxonomy" id="984260"/>
    <lineage>
        <taxon>Bacteria</taxon>
        <taxon>Pseudomonadati</taxon>
        <taxon>Pseudomonadota</taxon>
        <taxon>Alphaproteobacteria</taxon>
        <taxon>Hyphomicrobiales</taxon>
        <taxon>Rhizobiaceae</taxon>
        <taxon>Rhizobium/Agrobacterium group</taxon>
        <taxon>Rhizobium</taxon>
    </lineage>
</organism>
<dbReference type="CDD" id="cd14262">
    <property type="entry name" value="VirB5_like"/>
    <property type="match status" value="1"/>
</dbReference>
<proteinExistence type="predicted"/>
<dbReference type="Gene3D" id="1.20.58.430">
    <property type="entry name" value="Type IV secretion system, VirB5-domain"/>
    <property type="match status" value="1"/>
</dbReference>
<feature type="compositionally biased region" description="Basic and acidic residues" evidence="2">
    <location>
        <begin position="224"/>
        <end position="242"/>
    </location>
</feature>
<keyword evidence="5" id="KW-1185">Reference proteome</keyword>
<evidence type="ECO:0000256" key="3">
    <source>
        <dbReference type="SAM" id="SignalP"/>
    </source>
</evidence>
<dbReference type="SUPFAM" id="SSF101082">
    <property type="entry name" value="Typo IV secretion system protein TraC"/>
    <property type="match status" value="1"/>
</dbReference>
<feature type="signal peptide" evidence="3">
    <location>
        <begin position="1"/>
        <end position="40"/>
    </location>
</feature>
<accession>A0A7W6G411</accession>
<feature type="chain" id="PRO_5030954260" evidence="3">
    <location>
        <begin position="41"/>
        <end position="250"/>
    </location>
</feature>
<reference evidence="4 5" key="1">
    <citation type="submission" date="2020-08" db="EMBL/GenBank/DDBJ databases">
        <title>Genomic Encyclopedia of Type Strains, Phase IV (KMG-IV): sequencing the most valuable type-strain genomes for metagenomic binning, comparative biology and taxonomic classification.</title>
        <authorList>
            <person name="Goeker M."/>
        </authorList>
    </citation>
    <scope>NUCLEOTIDE SEQUENCE [LARGE SCALE GENOMIC DNA]</scope>
    <source>
        <strain evidence="4 5">DSM 26438</strain>
    </source>
</reference>
<evidence type="ECO:0000256" key="2">
    <source>
        <dbReference type="SAM" id="MobiDB-lite"/>
    </source>
</evidence>
<dbReference type="EMBL" id="JACIDV010000018">
    <property type="protein sequence ID" value="MBB3948410.1"/>
    <property type="molecule type" value="Genomic_DNA"/>
</dbReference>
<dbReference type="AlphaFoldDB" id="A0A7W6G411"/>
<evidence type="ECO:0000256" key="1">
    <source>
        <dbReference type="SAM" id="Coils"/>
    </source>
</evidence>
<keyword evidence="1" id="KW-0175">Coiled coil</keyword>
<name>A0A7W6G411_9HYPH</name>
<dbReference type="Proteomes" id="UP000565286">
    <property type="component" value="Unassembled WGS sequence"/>
</dbReference>
<feature type="region of interest" description="Disordered" evidence="2">
    <location>
        <begin position="224"/>
        <end position="250"/>
    </location>
</feature>
<protein>
    <submittedName>
        <fullName evidence="4">Type IV secretion system protein VirB5</fullName>
    </submittedName>
</protein>
<evidence type="ECO:0000313" key="4">
    <source>
        <dbReference type="EMBL" id="MBB3948410.1"/>
    </source>
</evidence>
<dbReference type="InterPro" id="IPR023220">
    <property type="entry name" value="T4SS_VirB5-domain"/>
</dbReference>